<feature type="transmembrane region" description="Helical" evidence="1">
    <location>
        <begin position="12"/>
        <end position="31"/>
    </location>
</feature>
<feature type="transmembrane region" description="Helical" evidence="1">
    <location>
        <begin position="208"/>
        <end position="225"/>
    </location>
</feature>
<feature type="transmembrane region" description="Helical" evidence="1">
    <location>
        <begin position="77"/>
        <end position="95"/>
    </location>
</feature>
<feature type="transmembrane region" description="Helical" evidence="1">
    <location>
        <begin position="164"/>
        <end position="188"/>
    </location>
</feature>
<feature type="transmembrane region" description="Helical" evidence="1">
    <location>
        <begin position="38"/>
        <end position="57"/>
    </location>
</feature>
<dbReference type="Proteomes" id="UP000551501">
    <property type="component" value="Unassembled WGS sequence"/>
</dbReference>
<name>A0A840EXL0_9ACTN</name>
<evidence type="ECO:0000313" key="2">
    <source>
        <dbReference type="EMBL" id="MBB4135023.1"/>
    </source>
</evidence>
<dbReference type="EMBL" id="JACIFP010000001">
    <property type="protein sequence ID" value="MBB4135023.1"/>
    <property type="molecule type" value="Genomic_DNA"/>
</dbReference>
<accession>A0A840EXL0</accession>
<dbReference type="AlphaFoldDB" id="A0A840EXL0"/>
<dbReference type="RefSeq" id="WP_183370127.1">
    <property type="nucleotide sequence ID" value="NZ_BAABHL010000050.1"/>
</dbReference>
<comment type="caution">
    <text evidence="2">The sequence shown here is derived from an EMBL/GenBank/DDBJ whole genome shotgun (WGS) entry which is preliminary data.</text>
</comment>
<dbReference type="Pfam" id="PF11139">
    <property type="entry name" value="SfLAP"/>
    <property type="match status" value="1"/>
</dbReference>
<feature type="transmembrane region" description="Helical" evidence="1">
    <location>
        <begin position="124"/>
        <end position="144"/>
    </location>
</feature>
<dbReference type="InterPro" id="IPR021315">
    <property type="entry name" value="Gap/Sap"/>
</dbReference>
<evidence type="ECO:0000256" key="1">
    <source>
        <dbReference type="SAM" id="Phobius"/>
    </source>
</evidence>
<evidence type="ECO:0000313" key="3">
    <source>
        <dbReference type="Proteomes" id="UP000551501"/>
    </source>
</evidence>
<organism evidence="2 3">
    <name type="scientific">Gordonia humi</name>
    <dbReference type="NCBI Taxonomy" id="686429"/>
    <lineage>
        <taxon>Bacteria</taxon>
        <taxon>Bacillati</taxon>
        <taxon>Actinomycetota</taxon>
        <taxon>Actinomycetes</taxon>
        <taxon>Mycobacteriales</taxon>
        <taxon>Gordoniaceae</taxon>
        <taxon>Gordonia</taxon>
    </lineage>
</organism>
<gene>
    <name evidence="2" type="ORF">BKA16_001575</name>
</gene>
<keyword evidence="1" id="KW-1133">Transmembrane helix</keyword>
<proteinExistence type="predicted"/>
<keyword evidence="1" id="KW-0812">Transmembrane</keyword>
<keyword evidence="1" id="KW-0472">Membrane</keyword>
<sequence>MWGALGDTFAVAMGLALSPIAITTALILLLAPRGRLRATMFAVGWFAAMFVITVIPAWITDDVDESDPVGTDEGIDILHLAFGALFLVLAVVTWTKRPASDRPADDRTDGAEPKRGVLSRLDDFGVWTCLAIGFGEGVVIIKNLPLAISAGTRLGSAGLSSTHLVVTVVLFAALSSTTVVIPLVASIVGGDRVERPLYDARAWIEKHMTAITLVVLVVVGFIFLGEGLDLAD</sequence>
<reference evidence="2 3" key="1">
    <citation type="submission" date="2020-08" db="EMBL/GenBank/DDBJ databases">
        <title>Sequencing the genomes of 1000 actinobacteria strains.</title>
        <authorList>
            <person name="Klenk H.-P."/>
        </authorList>
    </citation>
    <scope>NUCLEOTIDE SEQUENCE [LARGE SCALE GENOMIC DNA]</scope>
    <source>
        <strain evidence="2 3">DSM 45298</strain>
    </source>
</reference>
<keyword evidence="3" id="KW-1185">Reference proteome</keyword>
<protein>
    <submittedName>
        <fullName evidence="2">MFS family permease</fullName>
    </submittedName>
</protein>